<reference evidence="1 2" key="1">
    <citation type="submission" date="2020-04" db="EMBL/GenBank/DDBJ databases">
        <title>Vibrio sp. SM6, a novel species isolated from seawater.</title>
        <authorList>
            <person name="Wang X."/>
        </authorList>
    </citation>
    <scope>NUCLEOTIDE SEQUENCE [LARGE SCALE GENOMIC DNA]</scope>
    <source>
        <strain evidence="1 2">SM6</strain>
    </source>
</reference>
<dbReference type="AlphaFoldDB" id="A0A7X8TU47"/>
<sequence>MHYYDETNEFCIVWPEFITNELTSISTDAELCIHWPSFFEYEEQSDDESNELCIQWPNYFSDSIVRNEDDRRIIWPNYFQHENLEKGGGEPFLIKWPDFFDLKSGISDSDEELLIQWPEFISTETKALIDSLPIYEHVETQQSRLLKQDRYTPTYTRSFYDHSDNLSGLQFVSGHYRRLKNGSIVYVKPHRRVR</sequence>
<dbReference type="EMBL" id="JABAIK010000031">
    <property type="protein sequence ID" value="NLS14838.1"/>
    <property type="molecule type" value="Genomic_DNA"/>
</dbReference>
<gene>
    <name evidence="1" type="ORF">HGP28_18425</name>
</gene>
<dbReference type="Proteomes" id="UP000535589">
    <property type="component" value="Unassembled WGS sequence"/>
</dbReference>
<evidence type="ECO:0000313" key="2">
    <source>
        <dbReference type="Proteomes" id="UP000535589"/>
    </source>
</evidence>
<keyword evidence="2" id="KW-1185">Reference proteome</keyword>
<protein>
    <submittedName>
        <fullName evidence="1">Uncharacterized protein</fullName>
    </submittedName>
</protein>
<name>A0A7X8TU47_9VIBR</name>
<proteinExistence type="predicted"/>
<organism evidence="1 2">
    <name type="scientific">Vibrio agarilyticus</name>
    <dbReference type="NCBI Taxonomy" id="2726741"/>
    <lineage>
        <taxon>Bacteria</taxon>
        <taxon>Pseudomonadati</taxon>
        <taxon>Pseudomonadota</taxon>
        <taxon>Gammaproteobacteria</taxon>
        <taxon>Vibrionales</taxon>
        <taxon>Vibrionaceae</taxon>
        <taxon>Vibrio</taxon>
    </lineage>
</organism>
<evidence type="ECO:0000313" key="1">
    <source>
        <dbReference type="EMBL" id="NLS14838.1"/>
    </source>
</evidence>
<accession>A0A7X8TU47</accession>
<comment type="caution">
    <text evidence="1">The sequence shown here is derived from an EMBL/GenBank/DDBJ whole genome shotgun (WGS) entry which is preliminary data.</text>
</comment>
<dbReference type="RefSeq" id="WP_168837914.1">
    <property type="nucleotide sequence ID" value="NZ_JABAIK010000031.1"/>
</dbReference>